<dbReference type="EMBL" id="CAJOBJ010237931">
    <property type="protein sequence ID" value="CAF5069316.1"/>
    <property type="molecule type" value="Genomic_DNA"/>
</dbReference>
<evidence type="ECO:0000313" key="3">
    <source>
        <dbReference type="EMBL" id="CAF5069316.1"/>
    </source>
</evidence>
<organism evidence="2 4">
    <name type="scientific">Rotaria magnacalcarata</name>
    <dbReference type="NCBI Taxonomy" id="392030"/>
    <lineage>
        <taxon>Eukaryota</taxon>
        <taxon>Metazoa</taxon>
        <taxon>Spiralia</taxon>
        <taxon>Gnathifera</taxon>
        <taxon>Rotifera</taxon>
        <taxon>Eurotatoria</taxon>
        <taxon>Bdelloidea</taxon>
        <taxon>Philodinida</taxon>
        <taxon>Philodinidae</taxon>
        <taxon>Rotaria</taxon>
    </lineage>
</organism>
<comment type="caution">
    <text evidence="2">The sequence shown here is derived from an EMBL/GenBank/DDBJ whole genome shotgun (WGS) entry which is preliminary data.</text>
</comment>
<name>A0A8S3DJQ3_9BILA</name>
<proteinExistence type="predicted"/>
<feature type="region of interest" description="Disordered" evidence="1">
    <location>
        <begin position="1"/>
        <end position="39"/>
    </location>
</feature>
<reference evidence="2" key="1">
    <citation type="submission" date="2021-02" db="EMBL/GenBank/DDBJ databases">
        <authorList>
            <person name="Nowell W R."/>
        </authorList>
    </citation>
    <scope>NUCLEOTIDE SEQUENCE</scope>
</reference>
<dbReference type="EMBL" id="CAJOBH010211971">
    <property type="protein sequence ID" value="CAF5013366.1"/>
    <property type="molecule type" value="Genomic_DNA"/>
</dbReference>
<evidence type="ECO:0000313" key="4">
    <source>
        <dbReference type="Proteomes" id="UP000681967"/>
    </source>
</evidence>
<feature type="non-terminal residue" evidence="2">
    <location>
        <position position="1"/>
    </location>
</feature>
<dbReference type="Proteomes" id="UP000681967">
    <property type="component" value="Unassembled WGS sequence"/>
</dbReference>
<sequence length="39" mass="4196">EENETYKSRLANGNNDWIGSRSTSALNGRATPLSTAGKK</sequence>
<feature type="compositionally biased region" description="Polar residues" evidence="1">
    <location>
        <begin position="11"/>
        <end position="26"/>
    </location>
</feature>
<protein>
    <submittedName>
        <fullName evidence="2">Uncharacterized protein</fullName>
    </submittedName>
</protein>
<evidence type="ECO:0000313" key="2">
    <source>
        <dbReference type="EMBL" id="CAF5013366.1"/>
    </source>
</evidence>
<dbReference type="AlphaFoldDB" id="A0A8S3DJQ3"/>
<gene>
    <name evidence="2" type="ORF">BYL167_LOCUS55762</name>
    <name evidence="3" type="ORF">GIL414_LOCUS61014</name>
</gene>
<accession>A0A8S3DJQ3</accession>
<dbReference type="Proteomes" id="UP000681720">
    <property type="component" value="Unassembled WGS sequence"/>
</dbReference>
<evidence type="ECO:0000256" key="1">
    <source>
        <dbReference type="SAM" id="MobiDB-lite"/>
    </source>
</evidence>